<dbReference type="PANTHER" id="PTHR39063">
    <property type="entry name" value="ORAL-FACIAL-DIGITAL SYNDROME 1 PROTEIN HOMOLOG"/>
    <property type="match status" value="1"/>
</dbReference>
<feature type="coiled-coil region" evidence="1">
    <location>
        <begin position="393"/>
        <end position="420"/>
    </location>
</feature>
<dbReference type="OMA" id="ILQDAKM"/>
<dbReference type="AlphaFoldDB" id="D2A2F9"/>
<dbReference type="GO" id="GO:0036064">
    <property type="term" value="C:ciliary basal body"/>
    <property type="evidence" value="ECO:0000318"/>
    <property type="project" value="GO_Central"/>
</dbReference>
<evidence type="ECO:0000313" key="2">
    <source>
        <dbReference type="EMBL" id="EFA02033.1"/>
    </source>
</evidence>
<feature type="coiled-coil region" evidence="1">
    <location>
        <begin position="211"/>
        <end position="352"/>
    </location>
</feature>
<dbReference type="GO" id="GO:0005813">
    <property type="term" value="C:centrosome"/>
    <property type="evidence" value="ECO:0000318"/>
    <property type="project" value="GO_Central"/>
</dbReference>
<evidence type="ECO:0000313" key="3">
    <source>
        <dbReference type="Proteomes" id="UP000007266"/>
    </source>
</evidence>
<accession>D2A2F9</accession>
<dbReference type="GO" id="GO:0031514">
    <property type="term" value="C:motile cilium"/>
    <property type="evidence" value="ECO:0000318"/>
    <property type="project" value="GO_Central"/>
</dbReference>
<name>D2A2F9_TRICA</name>
<evidence type="ECO:0000256" key="1">
    <source>
        <dbReference type="SAM" id="Coils"/>
    </source>
</evidence>
<dbReference type="EMBL" id="KQ971338">
    <property type="protein sequence ID" value="EFA02033.1"/>
    <property type="molecule type" value="Genomic_DNA"/>
</dbReference>
<protein>
    <recommendedName>
        <fullName evidence="4">LisH domain-containing protein</fullName>
    </recommendedName>
</protein>
<dbReference type="PhylomeDB" id="D2A2F9"/>
<dbReference type="PANTHER" id="PTHR39063:SF1">
    <property type="entry name" value="OFD1 CENTRIOLE AND CENTRIOLAR SATELLITE PROTEIN"/>
    <property type="match status" value="1"/>
</dbReference>
<proteinExistence type="predicted"/>
<dbReference type="OrthoDB" id="206339at2759"/>
<evidence type="ECO:0008006" key="4">
    <source>
        <dbReference type="Google" id="ProtNLM"/>
    </source>
</evidence>
<sequence>MQPSHFDHISPALFDSPTPQMSSKEFQRTLYTYFEEKGLVDDLRSYLRVLMIKQLKNTKVGKIEQKPQFSLSKQAFSLVIADYLLHEGCHYTLSIFSTEVPGVAPQNPFSLYEAHNSRNKWRFDEESLLNVLELIGISKTSGESLKISARYFRNGESLLSCLVAAKSANLEELAGVEGEDYLGKVLDVLGVPPKVAGEIKARVEESFVPYVRQLEVLRGELEARNEEIKRLFTCQIEAKRESKKLKTELKEAKRKLSQAVLREENLNLRERKIREKLDEVTRLQKTIIKEQNQVCDLKHCTERCQKNLNLVEELRQEIAKLLDASREKSHEIDQLKATVTSLNKDLTNSRLNIDFLNSCLLRSNQINFSEDAANHAANSSDDSSSEHITGEILNQVRSKLSLLEQESAQLDLQLKKLNLVTK</sequence>
<gene>
    <name evidence="2" type="primary">AUGUSTUS-3.0.2_07659</name>
    <name evidence="2" type="ORF">TcasGA2_TC007659</name>
</gene>
<dbReference type="KEGG" id="tca:103312578"/>
<dbReference type="Proteomes" id="UP000007266">
    <property type="component" value="Linkage group 4"/>
</dbReference>
<keyword evidence="3" id="KW-1185">Reference proteome</keyword>
<reference evidence="2 3" key="2">
    <citation type="journal article" date="2010" name="Nucleic Acids Res.">
        <title>BeetleBase in 2010: revisions to provide comprehensive genomic information for Tribolium castaneum.</title>
        <authorList>
            <person name="Kim H.S."/>
            <person name="Murphy T."/>
            <person name="Xia J."/>
            <person name="Caragea D."/>
            <person name="Park Y."/>
            <person name="Beeman R.W."/>
            <person name="Lorenzen M.D."/>
            <person name="Butcher S."/>
            <person name="Manak J.R."/>
            <person name="Brown S.J."/>
        </authorList>
    </citation>
    <scope>GENOME REANNOTATION</scope>
    <source>
        <strain evidence="2 3">Georgia GA2</strain>
    </source>
</reference>
<dbReference type="GO" id="GO:0060271">
    <property type="term" value="P:cilium assembly"/>
    <property type="evidence" value="ECO:0000318"/>
    <property type="project" value="GO_Central"/>
</dbReference>
<dbReference type="eggNOG" id="ENOG502SGHU">
    <property type="taxonomic scope" value="Eukaryota"/>
</dbReference>
<keyword evidence="1" id="KW-0175">Coiled coil</keyword>
<dbReference type="InParanoid" id="D2A2F9"/>
<organism evidence="2 3">
    <name type="scientific">Tribolium castaneum</name>
    <name type="common">Red flour beetle</name>
    <dbReference type="NCBI Taxonomy" id="7070"/>
    <lineage>
        <taxon>Eukaryota</taxon>
        <taxon>Metazoa</taxon>
        <taxon>Ecdysozoa</taxon>
        <taxon>Arthropoda</taxon>
        <taxon>Hexapoda</taxon>
        <taxon>Insecta</taxon>
        <taxon>Pterygota</taxon>
        <taxon>Neoptera</taxon>
        <taxon>Endopterygota</taxon>
        <taxon>Coleoptera</taxon>
        <taxon>Polyphaga</taxon>
        <taxon>Cucujiformia</taxon>
        <taxon>Tenebrionidae</taxon>
        <taxon>Tenebrionidae incertae sedis</taxon>
        <taxon>Tribolium</taxon>
    </lineage>
</organism>
<dbReference type="InterPro" id="IPR055289">
    <property type="entry name" value="OFD1"/>
</dbReference>
<reference evidence="2 3" key="1">
    <citation type="journal article" date="2008" name="Nature">
        <title>The genome of the model beetle and pest Tribolium castaneum.</title>
        <authorList>
            <consortium name="Tribolium Genome Sequencing Consortium"/>
            <person name="Richards S."/>
            <person name="Gibbs R.A."/>
            <person name="Weinstock G.M."/>
            <person name="Brown S.J."/>
            <person name="Denell R."/>
            <person name="Beeman R.W."/>
            <person name="Gibbs R."/>
            <person name="Beeman R.W."/>
            <person name="Brown S.J."/>
            <person name="Bucher G."/>
            <person name="Friedrich M."/>
            <person name="Grimmelikhuijzen C.J."/>
            <person name="Klingler M."/>
            <person name="Lorenzen M."/>
            <person name="Richards S."/>
            <person name="Roth S."/>
            <person name="Schroder R."/>
            <person name="Tautz D."/>
            <person name="Zdobnov E.M."/>
            <person name="Muzny D."/>
            <person name="Gibbs R.A."/>
            <person name="Weinstock G.M."/>
            <person name="Attaway T."/>
            <person name="Bell S."/>
            <person name="Buhay C.J."/>
            <person name="Chandrabose M.N."/>
            <person name="Chavez D."/>
            <person name="Clerk-Blankenburg K.P."/>
            <person name="Cree A."/>
            <person name="Dao M."/>
            <person name="Davis C."/>
            <person name="Chacko J."/>
            <person name="Dinh H."/>
            <person name="Dugan-Rocha S."/>
            <person name="Fowler G."/>
            <person name="Garner T.T."/>
            <person name="Garnes J."/>
            <person name="Gnirke A."/>
            <person name="Hawes A."/>
            <person name="Hernandez J."/>
            <person name="Hines S."/>
            <person name="Holder M."/>
            <person name="Hume J."/>
            <person name="Jhangiani S.N."/>
            <person name="Joshi V."/>
            <person name="Khan Z.M."/>
            <person name="Jackson L."/>
            <person name="Kovar C."/>
            <person name="Kowis A."/>
            <person name="Lee S."/>
            <person name="Lewis L.R."/>
            <person name="Margolis J."/>
            <person name="Morgan M."/>
            <person name="Nazareth L.V."/>
            <person name="Nguyen N."/>
            <person name="Okwuonu G."/>
            <person name="Parker D."/>
            <person name="Richards S."/>
            <person name="Ruiz S.J."/>
            <person name="Santibanez J."/>
            <person name="Savard J."/>
            <person name="Scherer S.E."/>
            <person name="Schneider B."/>
            <person name="Sodergren E."/>
            <person name="Tautz D."/>
            <person name="Vattahil S."/>
            <person name="Villasana D."/>
            <person name="White C.S."/>
            <person name="Wright R."/>
            <person name="Park Y."/>
            <person name="Beeman R.W."/>
            <person name="Lord J."/>
            <person name="Oppert B."/>
            <person name="Lorenzen M."/>
            <person name="Brown S."/>
            <person name="Wang L."/>
            <person name="Savard J."/>
            <person name="Tautz D."/>
            <person name="Richards S."/>
            <person name="Weinstock G."/>
            <person name="Gibbs R.A."/>
            <person name="Liu Y."/>
            <person name="Worley K."/>
            <person name="Weinstock G."/>
            <person name="Elsik C.G."/>
            <person name="Reese J.T."/>
            <person name="Elhaik E."/>
            <person name="Landan G."/>
            <person name="Graur D."/>
            <person name="Arensburger P."/>
            <person name="Atkinson P."/>
            <person name="Beeman R.W."/>
            <person name="Beidler J."/>
            <person name="Brown S.J."/>
            <person name="Demuth J.P."/>
            <person name="Drury D.W."/>
            <person name="Du Y.Z."/>
            <person name="Fujiwara H."/>
            <person name="Lorenzen M."/>
            <person name="Maselli V."/>
            <person name="Osanai M."/>
            <person name="Park Y."/>
            <person name="Robertson H.M."/>
            <person name="Tu Z."/>
            <person name="Wang J.J."/>
            <person name="Wang S."/>
            <person name="Richards S."/>
            <person name="Song H."/>
            <person name="Zhang L."/>
            <person name="Sodergren E."/>
            <person name="Werner D."/>
            <person name="Stanke M."/>
            <person name="Morgenstern B."/>
            <person name="Solovyev V."/>
            <person name="Kosarev P."/>
            <person name="Brown G."/>
            <person name="Chen H.C."/>
            <person name="Ermolaeva O."/>
            <person name="Hlavina W."/>
            <person name="Kapustin Y."/>
            <person name="Kiryutin B."/>
            <person name="Kitts P."/>
            <person name="Maglott D."/>
            <person name="Pruitt K."/>
            <person name="Sapojnikov V."/>
            <person name="Souvorov A."/>
            <person name="Mackey A.J."/>
            <person name="Waterhouse R.M."/>
            <person name="Wyder S."/>
            <person name="Zdobnov E.M."/>
            <person name="Zdobnov E.M."/>
            <person name="Wyder S."/>
            <person name="Kriventseva E.V."/>
            <person name="Kadowaki T."/>
            <person name="Bork P."/>
            <person name="Aranda M."/>
            <person name="Bao R."/>
            <person name="Beermann A."/>
            <person name="Berns N."/>
            <person name="Bolognesi R."/>
            <person name="Bonneton F."/>
            <person name="Bopp D."/>
            <person name="Brown S.J."/>
            <person name="Bucher G."/>
            <person name="Butts T."/>
            <person name="Chaumot A."/>
            <person name="Denell R.E."/>
            <person name="Ferrier D.E."/>
            <person name="Friedrich M."/>
            <person name="Gordon C.M."/>
            <person name="Jindra M."/>
            <person name="Klingler M."/>
            <person name="Lan Q."/>
            <person name="Lattorff H.M."/>
            <person name="Laudet V."/>
            <person name="von Levetsow C."/>
            <person name="Liu Z."/>
            <person name="Lutz R."/>
            <person name="Lynch J.A."/>
            <person name="da Fonseca R.N."/>
            <person name="Posnien N."/>
            <person name="Reuter R."/>
            <person name="Roth S."/>
            <person name="Savard J."/>
            <person name="Schinko J.B."/>
            <person name="Schmitt C."/>
            <person name="Schoppmeier M."/>
            <person name="Schroder R."/>
            <person name="Shippy T.D."/>
            <person name="Simonnet F."/>
            <person name="Marques-Souza H."/>
            <person name="Tautz D."/>
            <person name="Tomoyasu Y."/>
            <person name="Trauner J."/>
            <person name="Van der Zee M."/>
            <person name="Vervoort M."/>
            <person name="Wittkopp N."/>
            <person name="Wimmer E.A."/>
            <person name="Yang X."/>
            <person name="Jones A.K."/>
            <person name="Sattelle D.B."/>
            <person name="Ebert P.R."/>
            <person name="Nelson D."/>
            <person name="Scott J.G."/>
            <person name="Beeman R.W."/>
            <person name="Muthukrishnan S."/>
            <person name="Kramer K.J."/>
            <person name="Arakane Y."/>
            <person name="Beeman R.W."/>
            <person name="Zhu Q."/>
            <person name="Hogenkamp D."/>
            <person name="Dixit R."/>
            <person name="Oppert B."/>
            <person name="Jiang H."/>
            <person name="Zou Z."/>
            <person name="Marshall J."/>
            <person name="Elpidina E."/>
            <person name="Vinokurov K."/>
            <person name="Oppert C."/>
            <person name="Zou Z."/>
            <person name="Evans J."/>
            <person name="Lu Z."/>
            <person name="Zhao P."/>
            <person name="Sumathipala N."/>
            <person name="Altincicek B."/>
            <person name="Vilcinskas A."/>
            <person name="Williams M."/>
            <person name="Hultmark D."/>
            <person name="Hetru C."/>
            <person name="Jiang H."/>
            <person name="Grimmelikhuijzen C.J."/>
            <person name="Hauser F."/>
            <person name="Cazzamali G."/>
            <person name="Williamson M."/>
            <person name="Park Y."/>
            <person name="Li B."/>
            <person name="Tanaka Y."/>
            <person name="Predel R."/>
            <person name="Neupert S."/>
            <person name="Schachtner J."/>
            <person name="Verleyen P."/>
            <person name="Raible F."/>
            <person name="Bork P."/>
            <person name="Friedrich M."/>
            <person name="Walden K.K."/>
            <person name="Robertson H.M."/>
            <person name="Angeli S."/>
            <person name="Foret S."/>
            <person name="Bucher G."/>
            <person name="Schuetz S."/>
            <person name="Maleszka R."/>
            <person name="Wimmer E.A."/>
            <person name="Beeman R.W."/>
            <person name="Lorenzen M."/>
            <person name="Tomoyasu Y."/>
            <person name="Miller S.C."/>
            <person name="Grossmann D."/>
            <person name="Bucher G."/>
        </authorList>
    </citation>
    <scope>NUCLEOTIDE SEQUENCE [LARGE SCALE GENOMIC DNA]</scope>
    <source>
        <strain evidence="2 3">Georgia GA2</strain>
    </source>
</reference>
<dbReference type="HOGENOM" id="CLU_661009_0_0_1"/>